<proteinExistence type="predicted"/>
<dbReference type="AlphaFoldDB" id="A0A023GXK5"/>
<name>A0A023GXK5_AMYOR</name>
<feature type="region of interest" description="Disordered" evidence="1">
    <location>
        <begin position="1"/>
        <end position="31"/>
    </location>
</feature>
<reference evidence="2" key="1">
    <citation type="journal article" date="2014" name="Nature">
        <title>Co-opting sulphur-carrier proteins from primary metabolic pathways for 2-thiosugar biosynthesis.</title>
        <authorList>
            <person name="Sasaki E."/>
            <person name="Zhang X."/>
            <person name="Sun H.G."/>
            <person name="Lu M.Y."/>
            <person name="Liu T.L."/>
            <person name="Ou A."/>
            <person name="Li J.Y."/>
            <person name="Chen Y.H."/>
            <person name="Ealick S.E."/>
            <person name="Liu H.W."/>
        </authorList>
    </citation>
    <scope>NUCLEOTIDE SEQUENCE</scope>
    <source>
        <strain evidence="2">BA-07585</strain>
    </source>
</reference>
<accession>A0A023GXK5</accession>
<evidence type="ECO:0000256" key="1">
    <source>
        <dbReference type="SAM" id="MobiDB-lite"/>
    </source>
</evidence>
<feature type="region of interest" description="Disordered" evidence="1">
    <location>
        <begin position="155"/>
        <end position="174"/>
    </location>
</feature>
<sequence length="174" mass="19018">MPRRRSASLRRTQRLDVAGPPPAKIPHLSRRAQRQLAFAEAAAGGSPGSVADLLEDWDRATRLTLPASPHPDCDPVGTRRLLAQVLADLPRRDRALVGAVLSRVDRRFAARTLPDPLNPSPWRFERRLFEQDGCDRGRQVAITAGEAPLTSRLPVRGRGSHRPGCGRTAAMSTA</sequence>
<protein>
    <submittedName>
        <fullName evidence="2">Uncharacterized protein</fullName>
    </submittedName>
</protein>
<organism evidence="2">
    <name type="scientific">Amycolatopsis orientalis subsp. vinearia</name>
    <dbReference type="NCBI Taxonomy" id="797057"/>
    <lineage>
        <taxon>Bacteria</taxon>
        <taxon>Bacillati</taxon>
        <taxon>Actinomycetota</taxon>
        <taxon>Actinomycetes</taxon>
        <taxon>Pseudonocardiales</taxon>
        <taxon>Pseudonocardiaceae</taxon>
        <taxon>Amycolatopsis</taxon>
    </lineage>
</organism>
<feature type="compositionally biased region" description="Basic residues" evidence="1">
    <location>
        <begin position="1"/>
        <end position="12"/>
    </location>
</feature>
<evidence type="ECO:0000313" key="2">
    <source>
        <dbReference type="EMBL" id="AFO69335.1"/>
    </source>
</evidence>
<dbReference type="EMBL" id="JN602208">
    <property type="protein sequence ID" value="AFO69335.1"/>
    <property type="molecule type" value="Genomic_DNA"/>
</dbReference>